<evidence type="ECO:0000259" key="8">
    <source>
        <dbReference type="Pfam" id="PF00441"/>
    </source>
</evidence>
<dbReference type="GO" id="GO:0004361">
    <property type="term" value="F:glutaryl-CoA dehydrogenase activity"/>
    <property type="evidence" value="ECO:0007669"/>
    <property type="project" value="TreeGrafter"/>
</dbReference>
<dbReference type="Pfam" id="PF02771">
    <property type="entry name" value="Acyl-CoA_dh_N"/>
    <property type="match status" value="1"/>
</dbReference>
<comment type="cofactor">
    <cofactor evidence="1 7">
        <name>FAD</name>
        <dbReference type="ChEBI" id="CHEBI:57692"/>
    </cofactor>
</comment>
<dbReference type="Proteomes" id="UP000177117">
    <property type="component" value="Unassembled WGS sequence"/>
</dbReference>
<feature type="domain" description="Acyl-CoA dehydrogenase/oxidase C-terminal" evidence="8">
    <location>
        <begin position="240"/>
        <end position="385"/>
    </location>
</feature>
<gene>
    <name evidence="11" type="ORF">A2650_01225</name>
</gene>
<dbReference type="InterPro" id="IPR006091">
    <property type="entry name" value="Acyl-CoA_Oxase/DH_mid-dom"/>
</dbReference>
<dbReference type="EMBL" id="MGJD01000031">
    <property type="protein sequence ID" value="OGN00027.1"/>
    <property type="molecule type" value="Genomic_DNA"/>
</dbReference>
<evidence type="ECO:0000259" key="9">
    <source>
        <dbReference type="Pfam" id="PF02770"/>
    </source>
</evidence>
<dbReference type="InterPro" id="IPR037069">
    <property type="entry name" value="AcylCoA_DH/ox_N_sf"/>
</dbReference>
<dbReference type="InterPro" id="IPR009100">
    <property type="entry name" value="AcylCoA_DH/oxidase_NM_dom_sf"/>
</dbReference>
<comment type="caution">
    <text evidence="11">The sequence shown here is derived from an EMBL/GenBank/DDBJ whole genome shotgun (WGS) entry which is preliminary data.</text>
</comment>
<keyword evidence="4 7" id="KW-0274">FAD</keyword>
<accession>A0A1F8EGR3</accession>
<name>A0A1F8EGR3_9BACT</name>
<dbReference type="InterPro" id="IPR036250">
    <property type="entry name" value="AcylCo_DH-like_C"/>
</dbReference>
<evidence type="ECO:0000256" key="2">
    <source>
        <dbReference type="ARBA" id="ARBA00009347"/>
    </source>
</evidence>
<keyword evidence="3 7" id="KW-0285">Flavoprotein</keyword>
<feature type="domain" description="Acyl-CoA dehydrogenase/oxidase N-terminal" evidence="10">
    <location>
        <begin position="19"/>
        <end position="129"/>
    </location>
</feature>
<dbReference type="InterPro" id="IPR046373">
    <property type="entry name" value="Acyl-CoA_Oxase/DH_mid-dom_sf"/>
</dbReference>
<dbReference type="PANTHER" id="PTHR42807">
    <property type="entry name" value="GLUTARYL-COA DEHYDROGENASE, MITOCHONDRIAL"/>
    <property type="match status" value="1"/>
</dbReference>
<dbReference type="SUPFAM" id="SSF56645">
    <property type="entry name" value="Acyl-CoA dehydrogenase NM domain-like"/>
    <property type="match status" value="1"/>
</dbReference>
<dbReference type="GO" id="GO:0050660">
    <property type="term" value="F:flavin adenine dinucleotide binding"/>
    <property type="evidence" value="ECO:0007669"/>
    <property type="project" value="InterPro"/>
</dbReference>
<keyword evidence="6 7" id="KW-0560">Oxidoreductase</keyword>
<evidence type="ECO:0000256" key="3">
    <source>
        <dbReference type="ARBA" id="ARBA00022630"/>
    </source>
</evidence>
<evidence type="ECO:0000256" key="4">
    <source>
        <dbReference type="ARBA" id="ARBA00022827"/>
    </source>
</evidence>
<dbReference type="SUPFAM" id="SSF47203">
    <property type="entry name" value="Acyl-CoA dehydrogenase C-terminal domain-like"/>
    <property type="match status" value="1"/>
</dbReference>
<dbReference type="GO" id="GO:0033539">
    <property type="term" value="P:fatty acid beta-oxidation using acyl-CoA dehydrogenase"/>
    <property type="evidence" value="ECO:0007669"/>
    <property type="project" value="TreeGrafter"/>
</dbReference>
<feature type="domain" description="Acyl-CoA oxidase/dehydrogenase middle" evidence="9">
    <location>
        <begin position="133"/>
        <end position="225"/>
    </location>
</feature>
<dbReference type="PANTHER" id="PTHR42807:SF1">
    <property type="entry name" value="GLUTARYL-COA DEHYDROGENASE, MITOCHONDRIAL"/>
    <property type="match status" value="1"/>
</dbReference>
<keyword evidence="5" id="KW-0809">Transit peptide</keyword>
<protein>
    <submittedName>
        <fullName evidence="11">Acyl-CoA dehydrogenase</fullName>
    </submittedName>
</protein>
<proteinExistence type="inferred from homology"/>
<evidence type="ECO:0000256" key="7">
    <source>
        <dbReference type="RuleBase" id="RU362125"/>
    </source>
</evidence>
<evidence type="ECO:0000256" key="5">
    <source>
        <dbReference type="ARBA" id="ARBA00022946"/>
    </source>
</evidence>
<reference evidence="11 12" key="1">
    <citation type="journal article" date="2016" name="Nat. Commun.">
        <title>Thousands of microbial genomes shed light on interconnected biogeochemical processes in an aquifer system.</title>
        <authorList>
            <person name="Anantharaman K."/>
            <person name="Brown C.T."/>
            <person name="Hug L.A."/>
            <person name="Sharon I."/>
            <person name="Castelle C.J."/>
            <person name="Probst A.J."/>
            <person name="Thomas B.C."/>
            <person name="Singh A."/>
            <person name="Wilkins M.J."/>
            <person name="Karaoz U."/>
            <person name="Brodie E.L."/>
            <person name="Williams K.H."/>
            <person name="Hubbard S.S."/>
            <person name="Banfield J.F."/>
        </authorList>
    </citation>
    <scope>NUCLEOTIDE SEQUENCE [LARGE SCALE GENOMIC DNA]</scope>
</reference>
<dbReference type="Gene3D" id="1.20.140.10">
    <property type="entry name" value="Butyryl-CoA Dehydrogenase, subunit A, domain 3"/>
    <property type="match status" value="1"/>
</dbReference>
<dbReference type="Gene3D" id="1.10.540.10">
    <property type="entry name" value="Acyl-CoA dehydrogenase/oxidase, N-terminal domain"/>
    <property type="match status" value="1"/>
</dbReference>
<dbReference type="GO" id="GO:0046949">
    <property type="term" value="P:fatty-acyl-CoA biosynthetic process"/>
    <property type="evidence" value="ECO:0007669"/>
    <property type="project" value="TreeGrafter"/>
</dbReference>
<dbReference type="AlphaFoldDB" id="A0A1F8EGR3"/>
<organism evidence="11 12">
    <name type="scientific">Candidatus Yanofskybacteria bacterium RIFCSPHIGHO2_01_FULL_41_53</name>
    <dbReference type="NCBI Taxonomy" id="1802663"/>
    <lineage>
        <taxon>Bacteria</taxon>
        <taxon>Candidatus Yanofskyibacteriota</taxon>
    </lineage>
</organism>
<evidence type="ECO:0000313" key="12">
    <source>
        <dbReference type="Proteomes" id="UP000177117"/>
    </source>
</evidence>
<comment type="similarity">
    <text evidence="2 7">Belongs to the acyl-CoA dehydrogenase family.</text>
</comment>
<sequence length="391" mass="42513">MKPSVSALDFIGIDSMLNDEELSIRNMAREFVRGEIQKDIGKYFTEGTFPMYAIPSMAELGFFGATLEGYGCAGISNVAYGLIMQELEACDSGLRSFASVQSALVMWPIYTFGNDEQKLHWLPLLASGKAIGCFGLTEPQFGSNPGGMLSCAVRDGDSWVLNGEKTWITNGSIADIAIVWAKDTANQQVKGFLVEKGTPGFSTSNIHDKWSLRASITSSLTLSDCRIPSANLLPQAIGHSSFLQCLTQARYGIGWGCIGSAATCFDTALEYVRQRKQFGNKPLASHQLVQAELSAMATEIAKAQTLALHVGRLKDLGKVKFSQISMLKDNNARMALDVARRSRDLMGANGLTDDYPFGRHMANLETVVTYEGTHNIHTLIIGQHLTGISAF</sequence>
<evidence type="ECO:0000256" key="6">
    <source>
        <dbReference type="ARBA" id="ARBA00023002"/>
    </source>
</evidence>
<evidence type="ECO:0000259" key="10">
    <source>
        <dbReference type="Pfam" id="PF02771"/>
    </source>
</evidence>
<dbReference type="GO" id="GO:0000062">
    <property type="term" value="F:fatty-acyl-CoA binding"/>
    <property type="evidence" value="ECO:0007669"/>
    <property type="project" value="TreeGrafter"/>
</dbReference>
<dbReference type="InterPro" id="IPR009075">
    <property type="entry name" value="AcylCo_DH/oxidase_C"/>
</dbReference>
<dbReference type="InterPro" id="IPR052033">
    <property type="entry name" value="Glutaryl-CoA_DH_mitochondrial"/>
</dbReference>
<dbReference type="Gene3D" id="2.40.110.10">
    <property type="entry name" value="Butyryl-CoA Dehydrogenase, subunit A, domain 2"/>
    <property type="match status" value="1"/>
</dbReference>
<dbReference type="InterPro" id="IPR013786">
    <property type="entry name" value="AcylCoA_DH/ox_N"/>
</dbReference>
<dbReference type="Pfam" id="PF02770">
    <property type="entry name" value="Acyl-CoA_dh_M"/>
    <property type="match status" value="1"/>
</dbReference>
<dbReference type="Pfam" id="PF00441">
    <property type="entry name" value="Acyl-CoA_dh_1"/>
    <property type="match status" value="1"/>
</dbReference>
<evidence type="ECO:0000313" key="11">
    <source>
        <dbReference type="EMBL" id="OGN00027.1"/>
    </source>
</evidence>
<evidence type="ECO:0000256" key="1">
    <source>
        <dbReference type="ARBA" id="ARBA00001974"/>
    </source>
</evidence>